<dbReference type="PROSITE" id="PS01359">
    <property type="entry name" value="ZF_PHD_1"/>
    <property type="match status" value="1"/>
</dbReference>
<accession>A0A9Q0FA33</accession>
<evidence type="ECO:0000313" key="10">
    <source>
        <dbReference type="EMBL" id="KAJ4827703.1"/>
    </source>
</evidence>
<dbReference type="GO" id="GO:0045944">
    <property type="term" value="P:positive regulation of transcription by RNA polymerase II"/>
    <property type="evidence" value="ECO:0007669"/>
    <property type="project" value="TreeGrafter"/>
</dbReference>
<dbReference type="PANTHER" id="PTHR47025:SF7">
    <property type="entry name" value="ACYL-COA N-ACYLTRANSFERASE WITH RING_FYVE_PHD-TYPE ZINC FINGER DOMAIN-CONTAINING PROTEIN"/>
    <property type="match status" value="1"/>
</dbReference>
<evidence type="ECO:0000256" key="1">
    <source>
        <dbReference type="ARBA" id="ARBA00004123"/>
    </source>
</evidence>
<dbReference type="InterPro" id="IPR019786">
    <property type="entry name" value="Zinc_finger_PHD-type_CS"/>
</dbReference>
<feature type="compositionally biased region" description="Basic and acidic residues" evidence="7">
    <location>
        <begin position="57"/>
        <end position="72"/>
    </location>
</feature>
<dbReference type="GO" id="GO:0005634">
    <property type="term" value="C:nucleus"/>
    <property type="evidence" value="ECO:0007669"/>
    <property type="project" value="UniProtKB-SubCell"/>
</dbReference>
<comment type="caution">
    <text evidence="10">The sequence shown here is derived from an EMBL/GenBank/DDBJ whole genome shotgun (WGS) entry which is preliminary data.</text>
</comment>
<evidence type="ECO:0000256" key="4">
    <source>
        <dbReference type="ARBA" id="ARBA00022833"/>
    </source>
</evidence>
<gene>
    <name evidence="10" type="ORF">Tsubulata_027563</name>
</gene>
<keyword evidence="5" id="KW-0539">Nucleus</keyword>
<dbReference type="GO" id="GO:0008270">
    <property type="term" value="F:zinc ion binding"/>
    <property type="evidence" value="ECO:0007669"/>
    <property type="project" value="UniProtKB-KW"/>
</dbReference>
<name>A0A9Q0FA33_9ROSI</name>
<feature type="compositionally biased region" description="Polar residues" evidence="7">
    <location>
        <begin position="75"/>
        <end position="108"/>
    </location>
</feature>
<dbReference type="GO" id="GO:0016747">
    <property type="term" value="F:acyltransferase activity, transferring groups other than amino-acyl groups"/>
    <property type="evidence" value="ECO:0007669"/>
    <property type="project" value="InterPro"/>
</dbReference>
<dbReference type="GO" id="GO:0003682">
    <property type="term" value="F:chromatin binding"/>
    <property type="evidence" value="ECO:0007669"/>
    <property type="project" value="TreeGrafter"/>
</dbReference>
<dbReference type="PROSITE" id="PS50016">
    <property type="entry name" value="ZF_PHD_2"/>
    <property type="match status" value="1"/>
</dbReference>
<dbReference type="InterPro" id="IPR019787">
    <property type="entry name" value="Znf_PHD-finger"/>
</dbReference>
<dbReference type="InterPro" id="IPR013083">
    <property type="entry name" value="Znf_RING/FYVE/PHD"/>
</dbReference>
<evidence type="ECO:0000256" key="2">
    <source>
        <dbReference type="ARBA" id="ARBA00022723"/>
    </source>
</evidence>
<evidence type="ECO:0000256" key="7">
    <source>
        <dbReference type="SAM" id="MobiDB-lite"/>
    </source>
</evidence>
<evidence type="ECO:0000259" key="8">
    <source>
        <dbReference type="PROSITE" id="PS50016"/>
    </source>
</evidence>
<dbReference type="PROSITE" id="PS51186">
    <property type="entry name" value="GNAT"/>
    <property type="match status" value="1"/>
</dbReference>
<dbReference type="Pfam" id="PF23011">
    <property type="entry name" value="PHD-1st_NSD"/>
    <property type="match status" value="1"/>
</dbReference>
<dbReference type="PANTHER" id="PTHR47025">
    <property type="entry name" value="AUTOIMMUNE REGULATOR"/>
    <property type="match status" value="1"/>
</dbReference>
<dbReference type="InterPro" id="IPR059153">
    <property type="entry name" value="NSD_PHD-1st"/>
</dbReference>
<dbReference type="AlphaFoldDB" id="A0A9Q0FA33"/>
<dbReference type="GO" id="GO:0042393">
    <property type="term" value="F:histone binding"/>
    <property type="evidence" value="ECO:0007669"/>
    <property type="project" value="TreeGrafter"/>
</dbReference>
<dbReference type="InterPro" id="IPR000182">
    <property type="entry name" value="GNAT_dom"/>
</dbReference>
<keyword evidence="3 6" id="KW-0863">Zinc-finger</keyword>
<dbReference type="Pfam" id="PF23209">
    <property type="entry name" value="IDM1_C"/>
    <property type="match status" value="1"/>
</dbReference>
<dbReference type="InterPro" id="IPR011011">
    <property type="entry name" value="Znf_FYVE_PHD"/>
</dbReference>
<dbReference type="Gene3D" id="3.40.630.30">
    <property type="match status" value="1"/>
</dbReference>
<feature type="region of interest" description="Disordered" evidence="7">
    <location>
        <begin position="41"/>
        <end position="124"/>
    </location>
</feature>
<dbReference type="InterPro" id="IPR056511">
    <property type="entry name" value="IDM1_C"/>
</dbReference>
<feature type="compositionally biased region" description="Basic and acidic residues" evidence="7">
    <location>
        <begin position="41"/>
        <end position="50"/>
    </location>
</feature>
<dbReference type="EMBL" id="JAKUCV010006359">
    <property type="protein sequence ID" value="KAJ4827703.1"/>
    <property type="molecule type" value="Genomic_DNA"/>
</dbReference>
<dbReference type="InterPro" id="IPR016181">
    <property type="entry name" value="Acyl_CoA_acyltransferase"/>
</dbReference>
<feature type="domain" description="N-acetyltransferase" evidence="9">
    <location>
        <begin position="696"/>
        <end position="857"/>
    </location>
</feature>
<dbReference type="InterPro" id="IPR032308">
    <property type="entry name" value="TDBD"/>
</dbReference>
<dbReference type="Proteomes" id="UP001141552">
    <property type="component" value="Unassembled WGS sequence"/>
</dbReference>
<evidence type="ECO:0000313" key="11">
    <source>
        <dbReference type="Proteomes" id="UP001141552"/>
    </source>
</evidence>
<evidence type="ECO:0000256" key="5">
    <source>
        <dbReference type="ARBA" id="ARBA00023242"/>
    </source>
</evidence>
<keyword evidence="11" id="KW-1185">Reference proteome</keyword>
<keyword evidence="4" id="KW-0862">Zinc</keyword>
<evidence type="ECO:0000259" key="9">
    <source>
        <dbReference type="PROSITE" id="PS51186"/>
    </source>
</evidence>
<protein>
    <recommendedName>
        <fullName evidence="12">PHD-type domain-containing protein</fullName>
    </recommendedName>
</protein>
<dbReference type="Pfam" id="PF16135">
    <property type="entry name" value="TDBD"/>
    <property type="match status" value="2"/>
</dbReference>
<feature type="domain" description="PHD-type" evidence="8">
    <location>
        <begin position="518"/>
        <end position="563"/>
    </location>
</feature>
<dbReference type="SUPFAM" id="SSF57903">
    <property type="entry name" value="FYVE/PHD zinc finger"/>
    <property type="match status" value="2"/>
</dbReference>
<reference evidence="10" key="2">
    <citation type="journal article" date="2023" name="Plants (Basel)">
        <title>Annotation of the Turnera subulata (Passifloraceae) Draft Genome Reveals the S-Locus Evolved after the Divergence of Turneroideae from Passifloroideae in a Stepwise Manner.</title>
        <authorList>
            <person name="Henning P.M."/>
            <person name="Roalson E.H."/>
            <person name="Mir W."/>
            <person name="McCubbin A.G."/>
            <person name="Shore J.S."/>
        </authorList>
    </citation>
    <scope>NUCLEOTIDE SEQUENCE</scope>
    <source>
        <strain evidence="10">F60SS</strain>
    </source>
</reference>
<evidence type="ECO:0000256" key="6">
    <source>
        <dbReference type="PROSITE-ProRule" id="PRU00146"/>
    </source>
</evidence>
<dbReference type="Gene3D" id="3.30.40.10">
    <property type="entry name" value="Zinc/RING finger domain, C3HC4 (zinc finger)"/>
    <property type="match status" value="2"/>
</dbReference>
<sequence>MGEEVAVHVETVADVNAGNENGGCSSIPELKIDHRCLVIDTGKDPEREPEQEPETFPCKKQEKEASNEDVKSEVLNPTVSPRENALSCQDITSQPMEATCSDNSSPAETLSEEGEGEPSCGENVSRVVDTPRDNVEPSVSTTHVILEVPKHASSSGIRKITFKFSKKKEDYEAQVTEPVVTDEEHGRNYSTWVDLGTELRESRYRYSCAPNKELKMSKKIVPNYPTNVKKLLSTGILDGARVKYIFSSCARELDGIIDGGGYLCGCPSCNFTRVLSAYEFEQHAGAKTRHPNNHIYLENGRPIYNIIQELKTAPLSSLDEVLKSVAGSSINEEFFQVWKASLQQSNGTAGADKKYYSKPYSAHSSVCCQSSPLEERIPLSSSSFAPKHLVGYQPYLESLEERKTSLKRPSSYLASSSATKRRDNDLHRALFMPNGLPDGAELAYYVKGQKLLGGYKQGNGIVCNCCDTEISPSQFEAHAGMAARRQPYRHIYTSNGLTLHDIAISLANGQNVTSGVSDDMCSKCGDGGDLIFCQSCPRAFHAVCLGLRHAPQGVWHCPDCHLSGQDENFARPIIIRLTRVVKTAEYEGGCVLCRAQDFTSGGVFDDRTVILCDQCDKEFHVGCLRENGVCDLKEFPDKWFCSDDCISIYIALQDSVACGLQMIPASHLNIIDRKHGEKGLSVIEGPNNIQWRILMGKSRDDEHLSLLSRAAAIFRECFDPIVARSGRDLIPVMVFGRNISDQEFQGMYCVLLIVNTVVVSAGLLRVFNKEVAELPLVATSREHQGKGYFQALFSCIERLLCSLSVENLVLPAAEEAESIWTRRFGFRNMSEARVSKYTREFQLTIFKGTSLLEKEVPRLLQ</sequence>
<organism evidence="10 11">
    <name type="scientific">Turnera subulata</name>
    <dbReference type="NCBI Taxonomy" id="218843"/>
    <lineage>
        <taxon>Eukaryota</taxon>
        <taxon>Viridiplantae</taxon>
        <taxon>Streptophyta</taxon>
        <taxon>Embryophyta</taxon>
        <taxon>Tracheophyta</taxon>
        <taxon>Spermatophyta</taxon>
        <taxon>Magnoliopsida</taxon>
        <taxon>eudicotyledons</taxon>
        <taxon>Gunneridae</taxon>
        <taxon>Pentapetalae</taxon>
        <taxon>rosids</taxon>
        <taxon>fabids</taxon>
        <taxon>Malpighiales</taxon>
        <taxon>Passifloraceae</taxon>
        <taxon>Turnera</taxon>
    </lineage>
</organism>
<proteinExistence type="predicted"/>
<keyword evidence="2" id="KW-0479">Metal-binding</keyword>
<evidence type="ECO:0000256" key="3">
    <source>
        <dbReference type="ARBA" id="ARBA00022771"/>
    </source>
</evidence>
<dbReference type="SUPFAM" id="SSF55729">
    <property type="entry name" value="Acyl-CoA N-acyltransferases (Nat)"/>
    <property type="match status" value="1"/>
</dbReference>
<comment type="subcellular location">
    <subcellularLocation>
        <location evidence="1">Nucleus</location>
    </subcellularLocation>
</comment>
<dbReference type="OrthoDB" id="1903104at2759"/>
<reference evidence="10" key="1">
    <citation type="submission" date="2022-02" db="EMBL/GenBank/DDBJ databases">
        <authorList>
            <person name="Henning P.M."/>
            <person name="McCubbin A.G."/>
            <person name="Shore J.S."/>
        </authorList>
    </citation>
    <scope>NUCLEOTIDE SEQUENCE</scope>
    <source>
        <strain evidence="10">F60SS</strain>
        <tissue evidence="10">Leaves</tissue>
    </source>
</reference>
<evidence type="ECO:0008006" key="12">
    <source>
        <dbReference type="Google" id="ProtNLM"/>
    </source>
</evidence>
<dbReference type="SMART" id="SM00249">
    <property type="entry name" value="PHD"/>
    <property type="match status" value="2"/>
</dbReference>
<dbReference type="GO" id="GO:0000977">
    <property type="term" value="F:RNA polymerase II transcription regulatory region sequence-specific DNA binding"/>
    <property type="evidence" value="ECO:0007669"/>
    <property type="project" value="TreeGrafter"/>
</dbReference>
<dbReference type="InterPro" id="IPR001965">
    <property type="entry name" value="Znf_PHD"/>
</dbReference>